<evidence type="ECO:0000313" key="4">
    <source>
        <dbReference type="Proteomes" id="UP000299102"/>
    </source>
</evidence>
<dbReference type="PANTHER" id="PTHR12286">
    <property type="entry name" value="SACCHAROPINE DEHYDROGENASE-LIKE OXIDOREDUCTASE"/>
    <property type="match status" value="1"/>
</dbReference>
<dbReference type="GO" id="GO:0005739">
    <property type="term" value="C:mitochondrion"/>
    <property type="evidence" value="ECO:0007669"/>
    <property type="project" value="TreeGrafter"/>
</dbReference>
<dbReference type="AlphaFoldDB" id="A0A4C1WNK3"/>
<reference evidence="3 4" key="1">
    <citation type="journal article" date="2019" name="Commun. Biol.">
        <title>The bagworm genome reveals a unique fibroin gene that provides high tensile strength.</title>
        <authorList>
            <person name="Kono N."/>
            <person name="Nakamura H."/>
            <person name="Ohtoshi R."/>
            <person name="Tomita M."/>
            <person name="Numata K."/>
            <person name="Arakawa K."/>
        </authorList>
    </citation>
    <scope>NUCLEOTIDE SEQUENCE [LARGE SCALE GENOMIC DNA]</scope>
</reference>
<sequence>MSGEAPRRLQHGRRAARRTLQRPVSAGGGRTSALCTSGMAAGRCRESTEKLRTLNYVESYLGTHLPSEYRSAAKHGVIHYGTWESLVYSLSHAAELQGLRKKLYPQKLPSFKPKLQNRGVIHKQGKHWCLPFPGADNSIVYRTQRHFYDAEKKRPVQFKAYVNFGSLFTTFMTVLGGIFLYAMSMTRFTRKILLDYPRICSLGLVTRDGPKEEVMNNTKFTFELHGTGWDESVTDIDSTPPNKKVVAKVCGVNPGYGATVTALMFCALTILRESDSMPSKTIPSQCFSQNEGTEPLCWPREIQGAVHDNLNLFAETRCEWSEKTIR</sequence>
<dbReference type="GO" id="GO:0009247">
    <property type="term" value="P:glycolipid biosynthetic process"/>
    <property type="evidence" value="ECO:0007669"/>
    <property type="project" value="TreeGrafter"/>
</dbReference>
<name>A0A4C1WNK3_EUMVA</name>
<keyword evidence="2" id="KW-1133">Transmembrane helix</keyword>
<dbReference type="OrthoDB" id="10268090at2759"/>
<keyword evidence="2" id="KW-0812">Transmembrane</keyword>
<dbReference type="EMBL" id="BGZK01000606">
    <property type="protein sequence ID" value="GBP52603.1"/>
    <property type="molecule type" value="Genomic_DNA"/>
</dbReference>
<accession>A0A4C1WNK3</accession>
<comment type="caution">
    <text evidence="3">The sequence shown here is derived from an EMBL/GenBank/DDBJ whole genome shotgun (WGS) entry which is preliminary data.</text>
</comment>
<dbReference type="Proteomes" id="UP000299102">
    <property type="component" value="Unassembled WGS sequence"/>
</dbReference>
<feature type="region of interest" description="Disordered" evidence="1">
    <location>
        <begin position="1"/>
        <end position="32"/>
    </location>
</feature>
<dbReference type="GO" id="GO:0005811">
    <property type="term" value="C:lipid droplet"/>
    <property type="evidence" value="ECO:0007669"/>
    <property type="project" value="TreeGrafter"/>
</dbReference>
<feature type="transmembrane region" description="Helical" evidence="2">
    <location>
        <begin position="160"/>
        <end position="182"/>
    </location>
</feature>
<dbReference type="GO" id="GO:0005886">
    <property type="term" value="C:plasma membrane"/>
    <property type="evidence" value="ECO:0007669"/>
    <property type="project" value="TreeGrafter"/>
</dbReference>
<evidence type="ECO:0000313" key="3">
    <source>
        <dbReference type="EMBL" id="GBP52603.1"/>
    </source>
</evidence>
<dbReference type="InterPro" id="IPR051276">
    <property type="entry name" value="Saccharopine_DH-like_oxidrdct"/>
</dbReference>
<keyword evidence="2" id="KW-0472">Membrane</keyword>
<feature type="compositionally biased region" description="Basic residues" evidence="1">
    <location>
        <begin position="8"/>
        <end position="20"/>
    </location>
</feature>
<proteinExistence type="predicted"/>
<gene>
    <name evidence="3" type="primary">SCCPDH</name>
    <name evidence="3" type="ORF">EVAR_35793_1</name>
</gene>
<dbReference type="PANTHER" id="PTHR12286:SF5">
    <property type="entry name" value="SACCHAROPINE DEHYDROGENASE-LIKE OXIDOREDUCTASE"/>
    <property type="match status" value="1"/>
</dbReference>
<organism evidence="3 4">
    <name type="scientific">Eumeta variegata</name>
    <name type="common">Bagworm moth</name>
    <name type="synonym">Eumeta japonica</name>
    <dbReference type="NCBI Taxonomy" id="151549"/>
    <lineage>
        <taxon>Eukaryota</taxon>
        <taxon>Metazoa</taxon>
        <taxon>Ecdysozoa</taxon>
        <taxon>Arthropoda</taxon>
        <taxon>Hexapoda</taxon>
        <taxon>Insecta</taxon>
        <taxon>Pterygota</taxon>
        <taxon>Neoptera</taxon>
        <taxon>Endopterygota</taxon>
        <taxon>Lepidoptera</taxon>
        <taxon>Glossata</taxon>
        <taxon>Ditrysia</taxon>
        <taxon>Tineoidea</taxon>
        <taxon>Psychidae</taxon>
        <taxon>Oiketicinae</taxon>
        <taxon>Eumeta</taxon>
    </lineage>
</organism>
<keyword evidence="4" id="KW-1185">Reference proteome</keyword>
<protein>
    <submittedName>
        <fullName evidence="3">Saccharopine dehydrogenase-like oxidoreductase</fullName>
    </submittedName>
</protein>
<evidence type="ECO:0000256" key="2">
    <source>
        <dbReference type="SAM" id="Phobius"/>
    </source>
</evidence>
<evidence type="ECO:0000256" key="1">
    <source>
        <dbReference type="SAM" id="MobiDB-lite"/>
    </source>
</evidence>